<accession>A0A4S2HF10</accession>
<dbReference type="RefSeq" id="WP_135943428.1">
    <property type="nucleotide sequence ID" value="NZ_BMEI01000001.1"/>
</dbReference>
<gene>
    <name evidence="2" type="ORF">E5162_02845</name>
</gene>
<keyword evidence="3" id="KW-1185">Reference proteome</keyword>
<dbReference type="EMBL" id="SRXV01000001">
    <property type="protein sequence ID" value="TGY94232.1"/>
    <property type="molecule type" value="Genomic_DNA"/>
</dbReference>
<dbReference type="AlphaFoldDB" id="A0A4S2HF10"/>
<name>A0A4S2HF10_9PROT</name>
<keyword evidence="1" id="KW-0812">Transmembrane</keyword>
<evidence type="ECO:0000313" key="3">
    <source>
        <dbReference type="Proteomes" id="UP000305451"/>
    </source>
</evidence>
<comment type="caution">
    <text evidence="2">The sequence shown here is derived from an EMBL/GenBank/DDBJ whole genome shotgun (WGS) entry which is preliminary data.</text>
</comment>
<feature type="transmembrane region" description="Helical" evidence="1">
    <location>
        <begin position="253"/>
        <end position="282"/>
    </location>
</feature>
<feature type="transmembrane region" description="Helical" evidence="1">
    <location>
        <begin position="97"/>
        <end position="130"/>
    </location>
</feature>
<evidence type="ECO:0000313" key="2">
    <source>
        <dbReference type="EMBL" id="TGY94232.1"/>
    </source>
</evidence>
<feature type="transmembrane region" description="Helical" evidence="1">
    <location>
        <begin position="21"/>
        <end position="45"/>
    </location>
</feature>
<reference evidence="2 3" key="1">
    <citation type="journal article" date="2013" name="Int. J. Syst. Evol. Microbiol.">
        <title>Marinicauda pacifica gen. nov., sp. nov., a prosthecate alphaproteobacterium of the family Hyphomonadaceae isolated from deep seawater.</title>
        <authorList>
            <person name="Zhang X.Y."/>
            <person name="Li G.W."/>
            <person name="Wang C.S."/>
            <person name="Zhang Y.J."/>
            <person name="Xu X.W."/>
            <person name="Li H."/>
            <person name="Liu A."/>
            <person name="Liu C."/>
            <person name="Xie B.B."/>
            <person name="Qin Q.L."/>
            <person name="Xu Z."/>
            <person name="Chen X.L."/>
            <person name="Zhou B.C."/>
            <person name="Zhang Y.Z."/>
        </authorList>
    </citation>
    <scope>NUCLEOTIDE SEQUENCE [LARGE SCALE GENOMIC DNA]</scope>
    <source>
        <strain evidence="2 3">P-1 km-3</strain>
    </source>
</reference>
<evidence type="ECO:0008006" key="4">
    <source>
        <dbReference type="Google" id="ProtNLM"/>
    </source>
</evidence>
<organism evidence="2 3">
    <name type="scientific">Marinicauda pacifica</name>
    <dbReference type="NCBI Taxonomy" id="1133559"/>
    <lineage>
        <taxon>Bacteria</taxon>
        <taxon>Pseudomonadati</taxon>
        <taxon>Pseudomonadota</taxon>
        <taxon>Alphaproteobacteria</taxon>
        <taxon>Maricaulales</taxon>
        <taxon>Maricaulaceae</taxon>
        <taxon>Marinicauda</taxon>
    </lineage>
</organism>
<keyword evidence="1" id="KW-1133">Transmembrane helix</keyword>
<dbReference type="OrthoDB" id="7632584at2"/>
<keyword evidence="1" id="KW-0472">Membrane</keyword>
<evidence type="ECO:0000256" key="1">
    <source>
        <dbReference type="SAM" id="Phobius"/>
    </source>
</evidence>
<sequence length="301" mass="31371">MRWIEPGALRAALQFPIANARMVLAGAGLYGVVFAVQSVLTLYLAAGSSAAGLGALIATLAAFGVFCVVLAGWGRVALGMQASTPLGFQAGGDELRLIWVAFLVVILSFTVLGTALVVLAFMLAALAMIGAERVGMSEPPEGFINIFSLFGPGEWAVALVLMGGFAIFSIWLFSRLSLGVPATLDGRRVRILSVWPLSTGRFVAITLSAAAVIFPGLVMILMINSALGTLFGIAPASPQSLVNANGDVTGSPLGLAAISFVYGGLKMVLLGAPLTGLVCALYRIYARENAHRLETDKTRQL</sequence>
<proteinExistence type="predicted"/>
<protein>
    <recommendedName>
        <fullName evidence="4">Glycerophosphoryl diester phosphodiesterase membrane domain-containing protein</fullName>
    </recommendedName>
</protein>
<dbReference type="Proteomes" id="UP000305451">
    <property type="component" value="Unassembled WGS sequence"/>
</dbReference>
<feature type="transmembrane region" description="Helical" evidence="1">
    <location>
        <begin position="155"/>
        <end position="181"/>
    </location>
</feature>
<feature type="transmembrane region" description="Helical" evidence="1">
    <location>
        <begin position="202"/>
        <end position="233"/>
    </location>
</feature>
<feature type="transmembrane region" description="Helical" evidence="1">
    <location>
        <begin position="51"/>
        <end position="76"/>
    </location>
</feature>